<dbReference type="RefSeq" id="WP_378034936.1">
    <property type="nucleotide sequence ID" value="NZ_JBHSIV010000004.1"/>
</dbReference>
<dbReference type="EMBL" id="JBHSIV010000004">
    <property type="protein sequence ID" value="MFC5061584.1"/>
    <property type="molecule type" value="Genomic_DNA"/>
</dbReference>
<dbReference type="Proteomes" id="UP001595947">
    <property type="component" value="Unassembled WGS sequence"/>
</dbReference>
<reference evidence="3" key="1">
    <citation type="journal article" date="2019" name="Int. J. Syst. Evol. Microbiol.">
        <title>The Global Catalogue of Microorganisms (GCM) 10K type strain sequencing project: providing services to taxonomists for standard genome sequencing and annotation.</title>
        <authorList>
            <consortium name="The Broad Institute Genomics Platform"/>
            <consortium name="The Broad Institute Genome Sequencing Center for Infectious Disease"/>
            <person name="Wu L."/>
            <person name="Ma J."/>
        </authorList>
    </citation>
    <scope>NUCLEOTIDE SEQUENCE [LARGE SCALE GENOMIC DNA]</scope>
    <source>
        <strain evidence="3">CGMCC 4.7093</strain>
    </source>
</reference>
<protein>
    <submittedName>
        <fullName evidence="2">Uncharacterized protein</fullName>
    </submittedName>
</protein>
<accession>A0ABV9YHQ7</accession>
<sequence length="120" mass="13279">MTNWLDMSQYPATDPDSVLTADETHLLRSLLTQHIPDVADELWRRMLDITWTVGLEVEVESNDDHDHDHDHDVSTHLHDEGQAEVGDGAVVTDWDGTDTASAFLDLDVADLPGNMSDDAG</sequence>
<keyword evidence="3" id="KW-1185">Reference proteome</keyword>
<feature type="compositionally biased region" description="Basic and acidic residues" evidence="1">
    <location>
        <begin position="62"/>
        <end position="81"/>
    </location>
</feature>
<feature type="region of interest" description="Disordered" evidence="1">
    <location>
        <begin position="62"/>
        <end position="88"/>
    </location>
</feature>
<evidence type="ECO:0000313" key="3">
    <source>
        <dbReference type="Proteomes" id="UP001595947"/>
    </source>
</evidence>
<gene>
    <name evidence="2" type="ORF">ACFPBZ_05155</name>
</gene>
<evidence type="ECO:0000256" key="1">
    <source>
        <dbReference type="SAM" id="MobiDB-lite"/>
    </source>
</evidence>
<comment type="caution">
    <text evidence="2">The sequence shown here is derived from an EMBL/GenBank/DDBJ whole genome shotgun (WGS) entry which is preliminary data.</text>
</comment>
<evidence type="ECO:0000313" key="2">
    <source>
        <dbReference type="EMBL" id="MFC5061584.1"/>
    </source>
</evidence>
<name>A0ABV9YHQ7_9PSEU</name>
<organism evidence="2 3">
    <name type="scientific">Actinomycetospora atypica</name>
    <dbReference type="NCBI Taxonomy" id="1290095"/>
    <lineage>
        <taxon>Bacteria</taxon>
        <taxon>Bacillati</taxon>
        <taxon>Actinomycetota</taxon>
        <taxon>Actinomycetes</taxon>
        <taxon>Pseudonocardiales</taxon>
        <taxon>Pseudonocardiaceae</taxon>
        <taxon>Actinomycetospora</taxon>
    </lineage>
</organism>
<proteinExistence type="predicted"/>